<feature type="domain" description="PAC" evidence="11">
    <location>
        <begin position="357"/>
        <end position="409"/>
    </location>
</feature>
<keyword evidence="13" id="KW-1185">Reference proteome</keyword>
<feature type="region of interest" description="Disordered" evidence="7">
    <location>
        <begin position="644"/>
        <end position="664"/>
    </location>
</feature>
<evidence type="ECO:0000259" key="8">
    <source>
        <dbReference type="PROSITE" id="PS50109"/>
    </source>
</evidence>
<dbReference type="PROSITE" id="PS50109">
    <property type="entry name" value="HIS_KIN"/>
    <property type="match status" value="1"/>
</dbReference>
<dbReference type="PANTHER" id="PTHR43047">
    <property type="entry name" value="TWO-COMPONENT HISTIDINE PROTEIN KINASE"/>
    <property type="match status" value="1"/>
</dbReference>
<dbReference type="PROSITE" id="PS50112">
    <property type="entry name" value="PAS"/>
    <property type="match status" value="3"/>
</dbReference>
<dbReference type="SUPFAM" id="SSF52172">
    <property type="entry name" value="CheY-like"/>
    <property type="match status" value="1"/>
</dbReference>
<keyword evidence="3 6" id="KW-0597">Phosphoprotein</keyword>
<dbReference type="InterPro" id="IPR005467">
    <property type="entry name" value="His_kinase_dom"/>
</dbReference>
<keyword evidence="4" id="KW-0808">Transferase</keyword>
<dbReference type="InterPro" id="IPR011006">
    <property type="entry name" value="CheY-like_superfamily"/>
</dbReference>
<dbReference type="Pfam" id="PF08447">
    <property type="entry name" value="PAS_3"/>
    <property type="match status" value="1"/>
</dbReference>
<dbReference type="Proteomes" id="UP001217485">
    <property type="component" value="Unassembled WGS sequence"/>
</dbReference>
<sequence>MSPLHSAPSPAPCGASPEDGHGDTGQTAGDLQLKAALLDRIGEAALAWELGGASAIVYFGAGAEQLYGFPARDAVGRSSHELLRTAPPAPLAQIEAALLRDGLWEGELLRTTRDGREILVESRLRLVEGVERRRLVLETGRESTARRRAEEALRDSEACFRNMADHAPVMSWMTGIDGGCTYASRGWLDFSGQTEAAALGTGWLEAVHPEDRSVADEAFQRAHERRDAYRMDFRVRRRDGVYRWCIDSAAPRLGPGGEFLGYVGSIIDITERKEAELQLQEREEGLRRAIMETPFPIMIHAEDGQVVCVNRAWTDLSGYTHEQIPTVTAWYDRAYGATGAAVRARVASLFDLKAASDENELTIITASGARRTWVFSAAPLGKDAAGRRLLVSIAHDITERKRAGDAWEATLREADQNKDAFLAMLAHELRNPLGPIRNAVEILRSTGMERPSLRRACGVIERQVAHMARLVDDLLDVSRVARGRIQLRKERCDLSRLVRQTAEDYRSTLEASGLQLQLELQAGPLWVSGDPTRLSQAVSNVLHNANKFTDAGGRVTVALSATSDGSAAIRVRDTGIGVEPATLARMFEPFSQAERSLDRNRGGLGLGLALVKGLVELHGGAASAESAGVGHGTEIALRLPLARGPEAPPERAAPPPRPDSRPAGAVRSLRVLIIEDNEDAAEMLQVLLTMNGHQVEVALSGVAGVEAARSFRPEVILCDIGLPGGMDGCGVARALKALEESADVAPSLMIALTGYGQERDQRRVREAGFDMHFIKPIDPGSLQSLLASVATRA</sequence>
<proteinExistence type="predicted"/>
<feature type="domain" description="PAS" evidence="10">
    <location>
        <begin position="282"/>
        <end position="324"/>
    </location>
</feature>
<dbReference type="Pfam" id="PF02518">
    <property type="entry name" value="HATPase_c"/>
    <property type="match status" value="1"/>
</dbReference>
<dbReference type="CDD" id="cd17580">
    <property type="entry name" value="REC_2_DhkD-like"/>
    <property type="match status" value="1"/>
</dbReference>
<dbReference type="Pfam" id="PF00512">
    <property type="entry name" value="HisKA"/>
    <property type="match status" value="1"/>
</dbReference>
<dbReference type="InterPro" id="IPR035965">
    <property type="entry name" value="PAS-like_dom_sf"/>
</dbReference>
<dbReference type="Pfam" id="PF00072">
    <property type="entry name" value="Response_reg"/>
    <property type="match status" value="1"/>
</dbReference>
<dbReference type="InterPro" id="IPR013656">
    <property type="entry name" value="PAS_4"/>
</dbReference>
<evidence type="ECO:0000313" key="12">
    <source>
        <dbReference type="EMBL" id="MDC0685115.1"/>
    </source>
</evidence>
<dbReference type="InterPro" id="IPR001789">
    <property type="entry name" value="Sig_transdc_resp-reg_receiver"/>
</dbReference>
<dbReference type="InterPro" id="IPR013655">
    <property type="entry name" value="PAS_fold_3"/>
</dbReference>
<evidence type="ECO:0000256" key="2">
    <source>
        <dbReference type="ARBA" id="ARBA00012438"/>
    </source>
</evidence>
<evidence type="ECO:0000256" key="3">
    <source>
        <dbReference type="ARBA" id="ARBA00022553"/>
    </source>
</evidence>
<dbReference type="CDD" id="cd00082">
    <property type="entry name" value="HisKA"/>
    <property type="match status" value="1"/>
</dbReference>
<dbReference type="SMART" id="SM00086">
    <property type="entry name" value="PAC"/>
    <property type="match status" value="3"/>
</dbReference>
<dbReference type="InterPro" id="IPR003594">
    <property type="entry name" value="HATPase_dom"/>
</dbReference>
<dbReference type="PRINTS" id="PR00344">
    <property type="entry name" value="BCTRLSENSOR"/>
</dbReference>
<protein>
    <recommendedName>
        <fullName evidence="2">histidine kinase</fullName>
        <ecNumber evidence="2">2.7.13.3</ecNumber>
    </recommendedName>
</protein>
<dbReference type="PANTHER" id="PTHR43047:SF72">
    <property type="entry name" value="OSMOSENSING HISTIDINE PROTEIN KINASE SLN1"/>
    <property type="match status" value="1"/>
</dbReference>
<dbReference type="SMART" id="SM00387">
    <property type="entry name" value="HATPase_c"/>
    <property type="match status" value="1"/>
</dbReference>
<feature type="domain" description="PAC" evidence="11">
    <location>
        <begin position="229"/>
        <end position="281"/>
    </location>
</feature>
<evidence type="ECO:0000259" key="9">
    <source>
        <dbReference type="PROSITE" id="PS50110"/>
    </source>
</evidence>
<name>A0ABT5CFD2_9BACT</name>
<evidence type="ECO:0000256" key="5">
    <source>
        <dbReference type="ARBA" id="ARBA00022777"/>
    </source>
</evidence>
<evidence type="ECO:0000256" key="1">
    <source>
        <dbReference type="ARBA" id="ARBA00000085"/>
    </source>
</evidence>
<feature type="compositionally biased region" description="Low complexity" evidence="7">
    <location>
        <begin position="1"/>
        <end position="17"/>
    </location>
</feature>
<dbReference type="CDD" id="cd00130">
    <property type="entry name" value="PAS"/>
    <property type="match status" value="3"/>
</dbReference>
<feature type="domain" description="PAS" evidence="10">
    <location>
        <begin position="30"/>
        <end position="106"/>
    </location>
</feature>
<dbReference type="SUPFAM" id="SSF55874">
    <property type="entry name" value="ATPase domain of HSP90 chaperone/DNA topoisomerase II/histidine kinase"/>
    <property type="match status" value="1"/>
</dbReference>
<dbReference type="InterPro" id="IPR001610">
    <property type="entry name" value="PAC"/>
</dbReference>
<dbReference type="Pfam" id="PF13426">
    <property type="entry name" value="PAS_9"/>
    <property type="match status" value="1"/>
</dbReference>
<dbReference type="Gene3D" id="1.10.287.130">
    <property type="match status" value="1"/>
</dbReference>
<accession>A0ABT5CFD2</accession>
<dbReference type="SMART" id="SM00388">
    <property type="entry name" value="HisKA"/>
    <property type="match status" value="1"/>
</dbReference>
<evidence type="ECO:0000256" key="6">
    <source>
        <dbReference type="PROSITE-ProRule" id="PRU00169"/>
    </source>
</evidence>
<organism evidence="12 13">
    <name type="scientific">Sorangium atrum</name>
    <dbReference type="NCBI Taxonomy" id="2995308"/>
    <lineage>
        <taxon>Bacteria</taxon>
        <taxon>Pseudomonadati</taxon>
        <taxon>Myxococcota</taxon>
        <taxon>Polyangia</taxon>
        <taxon>Polyangiales</taxon>
        <taxon>Polyangiaceae</taxon>
        <taxon>Sorangium</taxon>
    </lineage>
</organism>
<dbReference type="RefSeq" id="WP_272103225.1">
    <property type="nucleotide sequence ID" value="NZ_JAQNDK010000006.1"/>
</dbReference>
<dbReference type="Gene3D" id="3.30.565.10">
    <property type="entry name" value="Histidine kinase-like ATPase, C-terminal domain"/>
    <property type="match status" value="1"/>
</dbReference>
<evidence type="ECO:0000259" key="11">
    <source>
        <dbReference type="PROSITE" id="PS50113"/>
    </source>
</evidence>
<dbReference type="Gene3D" id="3.30.450.20">
    <property type="entry name" value="PAS domain"/>
    <property type="match status" value="3"/>
</dbReference>
<dbReference type="InterPro" id="IPR004358">
    <property type="entry name" value="Sig_transdc_His_kin-like_C"/>
</dbReference>
<dbReference type="PROSITE" id="PS50110">
    <property type="entry name" value="RESPONSE_REGULATORY"/>
    <property type="match status" value="1"/>
</dbReference>
<dbReference type="EMBL" id="JAQNDK010000006">
    <property type="protein sequence ID" value="MDC0685115.1"/>
    <property type="molecule type" value="Genomic_DNA"/>
</dbReference>
<gene>
    <name evidence="12" type="ORF">POL72_45800</name>
</gene>
<dbReference type="EC" id="2.7.13.3" evidence="2"/>
<dbReference type="SMART" id="SM00091">
    <property type="entry name" value="PAS"/>
    <property type="match status" value="3"/>
</dbReference>
<dbReference type="InterPro" id="IPR036097">
    <property type="entry name" value="HisK_dim/P_sf"/>
</dbReference>
<reference evidence="12 13" key="1">
    <citation type="submission" date="2023-01" db="EMBL/GenBank/DDBJ databases">
        <title>Minimal conservation of predation-associated metabolite biosynthetic gene clusters underscores biosynthetic potential of Myxococcota including descriptions for ten novel species: Archangium lansinium sp. nov., Myxococcus landrumus sp. nov., Nannocystis bai.</title>
        <authorList>
            <person name="Ahearne A."/>
            <person name="Stevens C."/>
            <person name="Dowd S."/>
        </authorList>
    </citation>
    <scope>NUCLEOTIDE SEQUENCE [LARGE SCALE GENOMIC DNA]</scope>
    <source>
        <strain evidence="12 13">WIWO2</strain>
    </source>
</reference>
<dbReference type="SUPFAM" id="SSF47384">
    <property type="entry name" value="Homodimeric domain of signal transducing histidine kinase"/>
    <property type="match status" value="1"/>
</dbReference>
<dbReference type="SUPFAM" id="SSF55785">
    <property type="entry name" value="PYP-like sensor domain (PAS domain)"/>
    <property type="match status" value="3"/>
</dbReference>
<dbReference type="Pfam" id="PF08448">
    <property type="entry name" value="PAS_4"/>
    <property type="match status" value="1"/>
</dbReference>
<evidence type="ECO:0000256" key="7">
    <source>
        <dbReference type="SAM" id="MobiDB-lite"/>
    </source>
</evidence>
<evidence type="ECO:0000256" key="4">
    <source>
        <dbReference type="ARBA" id="ARBA00022679"/>
    </source>
</evidence>
<evidence type="ECO:0000259" key="10">
    <source>
        <dbReference type="PROSITE" id="PS50112"/>
    </source>
</evidence>
<feature type="domain" description="PAS" evidence="10">
    <location>
        <begin position="156"/>
        <end position="226"/>
    </location>
</feature>
<dbReference type="PROSITE" id="PS50113">
    <property type="entry name" value="PAC"/>
    <property type="match status" value="2"/>
</dbReference>
<dbReference type="InterPro" id="IPR000700">
    <property type="entry name" value="PAS-assoc_C"/>
</dbReference>
<comment type="caution">
    <text evidence="12">The sequence shown here is derived from an EMBL/GenBank/DDBJ whole genome shotgun (WGS) entry which is preliminary data.</text>
</comment>
<dbReference type="NCBIfam" id="TIGR00229">
    <property type="entry name" value="sensory_box"/>
    <property type="match status" value="3"/>
</dbReference>
<evidence type="ECO:0000313" key="13">
    <source>
        <dbReference type="Proteomes" id="UP001217485"/>
    </source>
</evidence>
<keyword evidence="5" id="KW-0418">Kinase</keyword>
<comment type="catalytic activity">
    <reaction evidence="1">
        <text>ATP + protein L-histidine = ADP + protein N-phospho-L-histidine.</text>
        <dbReference type="EC" id="2.7.13.3"/>
    </reaction>
</comment>
<dbReference type="InterPro" id="IPR036890">
    <property type="entry name" value="HATPase_C_sf"/>
</dbReference>
<dbReference type="Gene3D" id="3.40.50.2300">
    <property type="match status" value="1"/>
</dbReference>
<feature type="domain" description="Histidine kinase" evidence="8">
    <location>
        <begin position="424"/>
        <end position="643"/>
    </location>
</feature>
<feature type="modified residue" description="4-aspartylphosphate" evidence="6">
    <location>
        <position position="719"/>
    </location>
</feature>
<dbReference type="InterPro" id="IPR003661">
    <property type="entry name" value="HisK_dim/P_dom"/>
</dbReference>
<feature type="domain" description="Response regulatory" evidence="9">
    <location>
        <begin position="670"/>
        <end position="790"/>
    </location>
</feature>
<feature type="region of interest" description="Disordered" evidence="7">
    <location>
        <begin position="1"/>
        <end position="27"/>
    </location>
</feature>
<dbReference type="InterPro" id="IPR000014">
    <property type="entry name" value="PAS"/>
</dbReference>
<dbReference type="SMART" id="SM00448">
    <property type="entry name" value="REC"/>
    <property type="match status" value="1"/>
</dbReference>